<dbReference type="UniPathway" id="UPA00219"/>
<dbReference type="InterPro" id="IPR036635">
    <property type="entry name" value="MurB_C_sf"/>
</dbReference>
<dbReference type="AlphaFoldDB" id="A0A1M5A365"/>
<evidence type="ECO:0000313" key="18">
    <source>
        <dbReference type="EMBL" id="SHF24654.1"/>
    </source>
</evidence>
<dbReference type="SUPFAM" id="SSF56194">
    <property type="entry name" value="Uridine diphospho-N-Acetylenolpyruvylglucosamine reductase, MurB, C-terminal domain"/>
    <property type="match status" value="1"/>
</dbReference>
<keyword evidence="11 16" id="KW-0573">Peptidoglycan synthesis</keyword>
<evidence type="ECO:0000256" key="5">
    <source>
        <dbReference type="ARBA" id="ARBA00022490"/>
    </source>
</evidence>
<comment type="subcellular location">
    <subcellularLocation>
        <location evidence="3 16">Cytoplasm</location>
    </subcellularLocation>
</comment>
<dbReference type="NCBIfam" id="NF010480">
    <property type="entry name" value="PRK13905.1"/>
    <property type="match status" value="1"/>
</dbReference>
<dbReference type="Gene3D" id="3.90.78.10">
    <property type="entry name" value="UDP-N-acetylenolpyruvoylglucosamine reductase, C-terminal domain"/>
    <property type="match status" value="1"/>
</dbReference>
<keyword evidence="7 16" id="KW-0285">Flavoprotein</keyword>
<dbReference type="GO" id="GO:0008762">
    <property type="term" value="F:UDP-N-acetylmuramate dehydrogenase activity"/>
    <property type="evidence" value="ECO:0007669"/>
    <property type="project" value="UniProtKB-UniRule"/>
</dbReference>
<keyword evidence="14 16" id="KW-0961">Cell wall biogenesis/degradation</keyword>
<keyword evidence="10 16" id="KW-0133">Cell shape</keyword>
<keyword evidence="9 16" id="KW-0521">NADP</keyword>
<feature type="domain" description="FAD-binding PCMH-type" evidence="17">
    <location>
        <begin position="31"/>
        <end position="201"/>
    </location>
</feature>
<evidence type="ECO:0000259" key="17">
    <source>
        <dbReference type="PROSITE" id="PS51387"/>
    </source>
</evidence>
<evidence type="ECO:0000256" key="12">
    <source>
        <dbReference type="ARBA" id="ARBA00023002"/>
    </source>
</evidence>
<evidence type="ECO:0000256" key="7">
    <source>
        <dbReference type="ARBA" id="ARBA00022630"/>
    </source>
</evidence>
<evidence type="ECO:0000256" key="6">
    <source>
        <dbReference type="ARBA" id="ARBA00022618"/>
    </source>
</evidence>
<evidence type="ECO:0000256" key="8">
    <source>
        <dbReference type="ARBA" id="ARBA00022827"/>
    </source>
</evidence>
<evidence type="ECO:0000256" key="9">
    <source>
        <dbReference type="ARBA" id="ARBA00022857"/>
    </source>
</evidence>
<keyword evidence="8 16" id="KW-0274">FAD</keyword>
<dbReference type="PANTHER" id="PTHR21071">
    <property type="entry name" value="UDP-N-ACETYLENOLPYRUVOYLGLUCOSAMINE REDUCTASE"/>
    <property type="match status" value="1"/>
</dbReference>
<proteinExistence type="inferred from homology"/>
<keyword evidence="19" id="KW-1185">Reference proteome</keyword>
<dbReference type="EMBL" id="FQUW01000019">
    <property type="protein sequence ID" value="SHF24654.1"/>
    <property type="molecule type" value="Genomic_DNA"/>
</dbReference>
<evidence type="ECO:0000256" key="13">
    <source>
        <dbReference type="ARBA" id="ARBA00023306"/>
    </source>
</evidence>
<evidence type="ECO:0000256" key="14">
    <source>
        <dbReference type="ARBA" id="ARBA00023316"/>
    </source>
</evidence>
<feature type="active site" evidence="16">
    <location>
        <position position="296"/>
    </location>
</feature>
<evidence type="ECO:0000256" key="11">
    <source>
        <dbReference type="ARBA" id="ARBA00022984"/>
    </source>
</evidence>
<dbReference type="InterPro" id="IPR003170">
    <property type="entry name" value="MurB"/>
</dbReference>
<evidence type="ECO:0000256" key="15">
    <source>
        <dbReference type="ARBA" id="ARBA00048914"/>
    </source>
</evidence>
<reference evidence="19" key="1">
    <citation type="submission" date="2016-11" db="EMBL/GenBank/DDBJ databases">
        <authorList>
            <person name="Varghese N."/>
            <person name="Submissions S."/>
        </authorList>
    </citation>
    <scope>NUCLEOTIDE SEQUENCE [LARGE SCALE GENOMIC DNA]</scope>
    <source>
        <strain evidence="19">DSM 11792</strain>
    </source>
</reference>
<evidence type="ECO:0000313" key="19">
    <source>
        <dbReference type="Proteomes" id="UP000184196"/>
    </source>
</evidence>
<dbReference type="Pfam" id="PF02873">
    <property type="entry name" value="MurB_C"/>
    <property type="match status" value="1"/>
</dbReference>
<name>A0A1M5A365_9FIRM</name>
<dbReference type="InterPro" id="IPR006094">
    <property type="entry name" value="Oxid_FAD_bind_N"/>
</dbReference>
<dbReference type="GO" id="GO:0051301">
    <property type="term" value="P:cell division"/>
    <property type="evidence" value="ECO:0007669"/>
    <property type="project" value="UniProtKB-KW"/>
</dbReference>
<keyword evidence="12 16" id="KW-0560">Oxidoreductase</keyword>
<evidence type="ECO:0000256" key="16">
    <source>
        <dbReference type="HAMAP-Rule" id="MF_00037"/>
    </source>
</evidence>
<keyword evidence="6 16" id="KW-0132">Cell division</keyword>
<dbReference type="Pfam" id="PF01565">
    <property type="entry name" value="FAD_binding_4"/>
    <property type="match status" value="1"/>
</dbReference>
<keyword evidence="13 16" id="KW-0131">Cell cycle</keyword>
<gene>
    <name evidence="16" type="primary">murB</name>
    <name evidence="18" type="ORF">SAMN02745218_01779</name>
</gene>
<dbReference type="PROSITE" id="PS51387">
    <property type="entry name" value="FAD_PCMH"/>
    <property type="match status" value="1"/>
</dbReference>
<comment type="function">
    <text evidence="2 16">Cell wall formation.</text>
</comment>
<evidence type="ECO:0000256" key="10">
    <source>
        <dbReference type="ARBA" id="ARBA00022960"/>
    </source>
</evidence>
<dbReference type="InterPro" id="IPR016166">
    <property type="entry name" value="FAD-bd_PCMH"/>
</dbReference>
<dbReference type="SUPFAM" id="SSF56176">
    <property type="entry name" value="FAD-binding/transporter-associated domain-like"/>
    <property type="match status" value="1"/>
</dbReference>
<feature type="active site" description="Proton donor" evidence="16">
    <location>
        <position position="226"/>
    </location>
</feature>
<dbReference type="HAMAP" id="MF_00037">
    <property type="entry name" value="MurB"/>
    <property type="match status" value="1"/>
</dbReference>
<evidence type="ECO:0000256" key="2">
    <source>
        <dbReference type="ARBA" id="ARBA00003921"/>
    </source>
</evidence>
<dbReference type="NCBIfam" id="TIGR00179">
    <property type="entry name" value="murB"/>
    <property type="match status" value="1"/>
</dbReference>
<dbReference type="Gene3D" id="3.30.43.10">
    <property type="entry name" value="Uridine Diphospho-n-acetylenolpyruvylglucosamine Reductase, domain 2"/>
    <property type="match status" value="1"/>
</dbReference>
<keyword evidence="5 16" id="KW-0963">Cytoplasm</keyword>
<evidence type="ECO:0000256" key="4">
    <source>
        <dbReference type="ARBA" id="ARBA00004752"/>
    </source>
</evidence>
<comment type="catalytic activity">
    <reaction evidence="15 16">
        <text>UDP-N-acetyl-alpha-D-muramate + NADP(+) = UDP-N-acetyl-3-O-(1-carboxyvinyl)-alpha-D-glucosamine + NADPH + H(+)</text>
        <dbReference type="Rhea" id="RHEA:12248"/>
        <dbReference type="ChEBI" id="CHEBI:15378"/>
        <dbReference type="ChEBI" id="CHEBI:57783"/>
        <dbReference type="ChEBI" id="CHEBI:58349"/>
        <dbReference type="ChEBI" id="CHEBI:68483"/>
        <dbReference type="ChEBI" id="CHEBI:70757"/>
        <dbReference type="EC" id="1.3.1.98"/>
    </reaction>
</comment>
<dbReference type="RefSeq" id="WP_073165274.1">
    <property type="nucleotide sequence ID" value="NZ_FQUW01000019.1"/>
</dbReference>
<dbReference type="GO" id="GO:0009252">
    <property type="term" value="P:peptidoglycan biosynthetic process"/>
    <property type="evidence" value="ECO:0007669"/>
    <property type="project" value="UniProtKB-UniRule"/>
</dbReference>
<dbReference type="GO" id="GO:0071555">
    <property type="term" value="P:cell wall organization"/>
    <property type="evidence" value="ECO:0007669"/>
    <property type="project" value="UniProtKB-KW"/>
</dbReference>
<dbReference type="InterPro" id="IPR016167">
    <property type="entry name" value="FAD-bd_PCMH_sub1"/>
</dbReference>
<dbReference type="GO" id="GO:0008360">
    <property type="term" value="P:regulation of cell shape"/>
    <property type="evidence" value="ECO:0007669"/>
    <property type="project" value="UniProtKB-KW"/>
</dbReference>
<dbReference type="InterPro" id="IPR036318">
    <property type="entry name" value="FAD-bd_PCMH-like_sf"/>
</dbReference>
<comment type="similarity">
    <text evidence="16">Belongs to the MurB family.</text>
</comment>
<comment type="pathway">
    <text evidence="4 16">Cell wall biogenesis; peptidoglycan biosynthesis.</text>
</comment>
<sequence length="303" mass="32165">MISPAGYKELNALLPGQVKVFEPMARHTTWRIGGPADIFVEPAGVKELARLVSWVHHRGLPLYFIGNGSNLLVKDGGIRGVVVKIGRALGRVQVCETTITAGAGAMLGVLASAAQKNGVGGLEFATGIPGTAGGAVVMNAGANGSSMADLVREVMVMNPSGDLERKKAHELNFGYRTSNLLGGSLVVVEVTCRGISRDPQRIRADMEEYLARRQATQPLSYPSAGSVFKNPPGKSAGWLIEQAGCKGMRQGDAQVSTVHANFIVNLGRATARDVQALIHRVQQLVYKRFGISLALEVQVLGED</sequence>
<dbReference type="EC" id="1.3.1.98" evidence="16"/>
<dbReference type="PANTHER" id="PTHR21071:SF4">
    <property type="entry name" value="UDP-N-ACETYLENOLPYRUVOYLGLUCOSAMINE REDUCTASE"/>
    <property type="match status" value="1"/>
</dbReference>
<evidence type="ECO:0000256" key="3">
    <source>
        <dbReference type="ARBA" id="ARBA00004496"/>
    </source>
</evidence>
<dbReference type="OrthoDB" id="9804753at2"/>
<dbReference type="GO" id="GO:0071949">
    <property type="term" value="F:FAD binding"/>
    <property type="evidence" value="ECO:0007669"/>
    <property type="project" value="InterPro"/>
</dbReference>
<protein>
    <recommendedName>
        <fullName evidence="16">UDP-N-acetylenolpyruvoylglucosamine reductase</fullName>
        <ecNumber evidence="16">1.3.1.98</ecNumber>
    </recommendedName>
    <alternativeName>
        <fullName evidence="16">UDP-N-acetylmuramate dehydrogenase</fullName>
    </alternativeName>
</protein>
<dbReference type="Proteomes" id="UP000184196">
    <property type="component" value="Unassembled WGS sequence"/>
</dbReference>
<dbReference type="Gene3D" id="3.30.465.10">
    <property type="match status" value="1"/>
</dbReference>
<organism evidence="18 19">
    <name type="scientific">Desulfofundulus australicus DSM 11792</name>
    <dbReference type="NCBI Taxonomy" id="1121425"/>
    <lineage>
        <taxon>Bacteria</taxon>
        <taxon>Bacillati</taxon>
        <taxon>Bacillota</taxon>
        <taxon>Clostridia</taxon>
        <taxon>Eubacteriales</taxon>
        <taxon>Peptococcaceae</taxon>
        <taxon>Desulfofundulus</taxon>
    </lineage>
</organism>
<evidence type="ECO:0000256" key="1">
    <source>
        <dbReference type="ARBA" id="ARBA00001974"/>
    </source>
</evidence>
<accession>A0A1M5A365</accession>
<dbReference type="GO" id="GO:0005829">
    <property type="term" value="C:cytosol"/>
    <property type="evidence" value="ECO:0007669"/>
    <property type="project" value="TreeGrafter"/>
</dbReference>
<dbReference type="InterPro" id="IPR011601">
    <property type="entry name" value="MurB_C"/>
</dbReference>
<comment type="cofactor">
    <cofactor evidence="1 16">
        <name>FAD</name>
        <dbReference type="ChEBI" id="CHEBI:57692"/>
    </cofactor>
</comment>
<dbReference type="InterPro" id="IPR016169">
    <property type="entry name" value="FAD-bd_PCMH_sub2"/>
</dbReference>
<feature type="active site" evidence="16">
    <location>
        <position position="176"/>
    </location>
</feature>